<organism evidence="7 8">
    <name type="scientific">Pochonia chlamydosporia 170</name>
    <dbReference type="NCBI Taxonomy" id="1380566"/>
    <lineage>
        <taxon>Eukaryota</taxon>
        <taxon>Fungi</taxon>
        <taxon>Dikarya</taxon>
        <taxon>Ascomycota</taxon>
        <taxon>Pezizomycotina</taxon>
        <taxon>Sordariomycetes</taxon>
        <taxon>Hypocreomycetidae</taxon>
        <taxon>Hypocreales</taxon>
        <taxon>Clavicipitaceae</taxon>
        <taxon>Pochonia</taxon>
    </lineage>
</organism>
<dbReference type="STRING" id="1380566.A0A219AQ78"/>
<dbReference type="GO" id="GO:0005737">
    <property type="term" value="C:cytoplasm"/>
    <property type="evidence" value="ECO:0007669"/>
    <property type="project" value="UniProtKB-SubCell"/>
</dbReference>
<dbReference type="OrthoDB" id="26282at2759"/>
<reference evidence="7 8" key="1">
    <citation type="journal article" date="2016" name="PLoS Pathog.">
        <title>Biosynthesis of antibiotic leucinostatins in bio-control fungus Purpureocillium lilacinum and their inhibition on phytophthora revealed by genome mining.</title>
        <authorList>
            <person name="Wang G."/>
            <person name="Liu Z."/>
            <person name="Lin R."/>
            <person name="Li E."/>
            <person name="Mao Z."/>
            <person name="Ling J."/>
            <person name="Yang Y."/>
            <person name="Yin W.B."/>
            <person name="Xie B."/>
        </authorList>
    </citation>
    <scope>NUCLEOTIDE SEQUENCE [LARGE SCALE GENOMIC DNA]</scope>
    <source>
        <strain evidence="7">170</strain>
    </source>
</reference>
<keyword evidence="4" id="KW-0507">mRNA processing</keyword>
<feature type="compositionally biased region" description="Acidic residues" evidence="5">
    <location>
        <begin position="46"/>
        <end position="60"/>
    </location>
</feature>
<feature type="region of interest" description="Disordered" evidence="5">
    <location>
        <begin position="895"/>
        <end position="916"/>
    </location>
</feature>
<feature type="compositionally biased region" description="Acidic residues" evidence="5">
    <location>
        <begin position="548"/>
        <end position="557"/>
    </location>
</feature>
<comment type="caution">
    <text evidence="7">The sequence shown here is derived from an EMBL/GenBank/DDBJ whole genome shotgun (WGS) entry which is preliminary data.</text>
</comment>
<comment type="subcellular location">
    <subcellularLocation>
        <location evidence="4">Nucleus</location>
    </subcellularLocation>
    <subcellularLocation>
        <location evidence="4">Cytoplasm</location>
    </subcellularLocation>
    <text evidence="4">Nucleus and/or cytoplasm.</text>
</comment>
<evidence type="ECO:0000256" key="2">
    <source>
        <dbReference type="ARBA" id="ARBA00022737"/>
    </source>
</evidence>
<keyword evidence="2" id="KW-0677">Repeat</keyword>
<dbReference type="EMBL" id="LSBJ02000004">
    <property type="protein sequence ID" value="OWT42950.1"/>
    <property type="molecule type" value="Genomic_DNA"/>
</dbReference>
<gene>
    <name evidence="7" type="ORF">VFPPC_17857</name>
</gene>
<feature type="compositionally biased region" description="Polar residues" evidence="5">
    <location>
        <begin position="111"/>
        <end position="136"/>
    </location>
</feature>
<evidence type="ECO:0000256" key="4">
    <source>
        <dbReference type="RuleBase" id="RU369035"/>
    </source>
</evidence>
<dbReference type="AlphaFoldDB" id="A0A219AQ78"/>
<name>A0A219AQ78_METCM</name>
<dbReference type="InterPro" id="IPR008847">
    <property type="entry name" value="Suf"/>
</dbReference>
<dbReference type="KEGG" id="pchm:VFPPC_17857"/>
<dbReference type="Proteomes" id="UP000078397">
    <property type="component" value="Unassembled WGS sequence"/>
</dbReference>
<evidence type="ECO:0000313" key="8">
    <source>
        <dbReference type="Proteomes" id="UP000078397"/>
    </source>
</evidence>
<feature type="compositionally biased region" description="Polar residues" evidence="5">
    <location>
        <begin position="74"/>
        <end position="83"/>
    </location>
</feature>
<sequence>MASDDSAWDGEGASGVEYDPLAQPSVDLEQSAQSSEAASESAENIGENEEEQDDGAEYDPESVGLDPPSHEMDNNSASATPSQKPAKPKMSGGFLVEASDDEDDVGHNAPSGAQNSALGHVSQTSNGGTPASNAATPNVLPGMVGVDPVALLEARIQEDPRGDMDAWINLIADHKRRSRTDDLRRLYNRFLEVFPQAADIWVAWIEVELNLDNFVDAEQLFGRCLMSVPNVKLWTLYLNYIRRRNDLTNDPTGQARRTVTQSYEFVIDNIGVDRDSGNIWQDYVQFIKNGPGQVGGTGWQDQQKMDQLRKAYHRAITVPMSTVNTLWKEYDQFEMGLNKVTGRKFIQERSPGYMSAKSANIALDNITRNLKRENLPRLPPAPGFDGYEEFHAQVDMWRRWIAWEKEDPLVLKDEEPKVYSQRILYCYKQALMALRFWPEIWVNAAAWCFEADIRENEKVLGTELLLQGIGANPESVLLAFKHADHIEANYPEKEGDKSEYAKAVRQPYDTVLDTLYKMGDKVKEREKLEVNTLKQAAALEPPVQESIEANDDDDEEEKTVRKSPTEERIAAIQQAYSAESQLLSKTISYVWIAMARAMRRIQGKGSQTEGGLRKVFTDARQKGRLTSDVYVAVALLESVVYKDPVGAKIFERGARLFPNDAGFMIEYLKYLHSKDDTTNARVVFETCVNRLISKPETLPKAKQLYAYFHKYESQYGELSQISKLEARMAELFPADPKLNYFTSRYSSDNFDPVAAPIIISKAVQMRPKLLVPIIEQPASARESIPPPRQEQSPRPQYIRATASPKRPFGIEDEELNPPKRVARGVSPLKGAAGRRLDQQRRNQTSALHRDITFLLGILPPAHTYDTTRLNPINMVSLLRDTQLPDYASWKAKTGGQYRVSSGPSHGRQTSGDFGNRPISPYGRMAAAAGGYRNSPLRAESGGAYAANPYAPPPDVSGTAPSWQPPATGTYGAPPPAGQYGGYRY</sequence>
<dbReference type="GO" id="GO:0180010">
    <property type="term" value="P:co-transcriptional mRNA 3'-end processing, cleavage and polyadenylation pathway"/>
    <property type="evidence" value="ECO:0007669"/>
    <property type="project" value="UniProtKB-UniRule"/>
</dbReference>
<feature type="region of interest" description="Disordered" evidence="5">
    <location>
        <begin position="802"/>
        <end position="842"/>
    </location>
</feature>
<accession>A0A219AQ78</accession>
<dbReference type="GO" id="GO:0005634">
    <property type="term" value="C:nucleus"/>
    <property type="evidence" value="ECO:0007669"/>
    <property type="project" value="UniProtKB-SubCell"/>
</dbReference>
<dbReference type="PANTHER" id="PTHR19980">
    <property type="entry name" value="RNA CLEAVAGE STIMULATION FACTOR"/>
    <property type="match status" value="1"/>
</dbReference>
<dbReference type="GeneID" id="33936763"/>
<keyword evidence="4" id="KW-0963">Cytoplasm</keyword>
<dbReference type="Pfam" id="PF05843">
    <property type="entry name" value="Suf"/>
    <property type="match status" value="1"/>
</dbReference>
<dbReference type="InterPro" id="IPR011990">
    <property type="entry name" value="TPR-like_helical_dom_sf"/>
</dbReference>
<dbReference type="RefSeq" id="XP_022285413.1">
    <property type="nucleotide sequence ID" value="XM_022429533.1"/>
</dbReference>
<keyword evidence="3 4" id="KW-0539">Nucleus</keyword>
<dbReference type="PANTHER" id="PTHR19980:SF0">
    <property type="entry name" value="CLEAVAGE STIMULATION FACTOR SUBUNIT 3"/>
    <property type="match status" value="1"/>
</dbReference>
<dbReference type="Gene3D" id="1.25.40.1040">
    <property type="match status" value="1"/>
</dbReference>
<protein>
    <recommendedName>
        <fullName evidence="4">mRNA 3'-end-processing protein RNA14</fullName>
    </recommendedName>
</protein>
<keyword evidence="8" id="KW-1185">Reference proteome</keyword>
<feature type="region of interest" description="Disordered" evidence="5">
    <location>
        <begin position="1"/>
        <end position="136"/>
    </location>
</feature>
<evidence type="ECO:0000259" key="6">
    <source>
        <dbReference type="Pfam" id="PF05843"/>
    </source>
</evidence>
<proteinExistence type="predicted"/>
<dbReference type="SMART" id="SM00386">
    <property type="entry name" value="HAT"/>
    <property type="match status" value="5"/>
</dbReference>
<feature type="domain" description="Suppressor of forked" evidence="6">
    <location>
        <begin position="149"/>
        <end position="754"/>
    </location>
</feature>
<evidence type="ECO:0000313" key="7">
    <source>
        <dbReference type="EMBL" id="OWT42950.1"/>
    </source>
</evidence>
<feature type="compositionally biased region" description="Polar residues" evidence="5">
    <location>
        <begin position="898"/>
        <end position="912"/>
    </location>
</feature>
<evidence type="ECO:0000256" key="3">
    <source>
        <dbReference type="ARBA" id="ARBA00023242"/>
    </source>
</evidence>
<evidence type="ECO:0000256" key="5">
    <source>
        <dbReference type="SAM" id="MobiDB-lite"/>
    </source>
</evidence>
<comment type="function">
    <text evidence="1 4">Component of the cleavage factor IA (CFIA) complex, which is involved in the endonucleolytic cleavage during polyadenylation-dependent pre-mRNA 3'-end formation.</text>
</comment>
<dbReference type="SUPFAM" id="SSF48452">
    <property type="entry name" value="TPR-like"/>
    <property type="match status" value="2"/>
</dbReference>
<feature type="region of interest" description="Disordered" evidence="5">
    <location>
        <begin position="539"/>
        <end position="566"/>
    </location>
</feature>
<dbReference type="GO" id="GO:0003729">
    <property type="term" value="F:mRNA binding"/>
    <property type="evidence" value="ECO:0007669"/>
    <property type="project" value="TreeGrafter"/>
</dbReference>
<feature type="compositionally biased region" description="Low complexity" evidence="5">
    <location>
        <begin position="29"/>
        <end position="45"/>
    </location>
</feature>
<dbReference type="InterPro" id="IPR003107">
    <property type="entry name" value="HAT"/>
</dbReference>
<evidence type="ECO:0000256" key="1">
    <source>
        <dbReference type="ARBA" id="ARBA00002863"/>
    </source>
</evidence>
<dbReference type="InterPro" id="IPR045243">
    <property type="entry name" value="Rna14-like"/>
</dbReference>
<feature type="region of interest" description="Disordered" evidence="5">
    <location>
        <begin position="945"/>
        <end position="984"/>
    </location>
</feature>